<evidence type="ECO:0000313" key="1">
    <source>
        <dbReference type="EMBL" id="OOM74561.1"/>
    </source>
</evidence>
<proteinExistence type="predicted"/>
<name>A0A1S8TAD7_9CLOT</name>
<gene>
    <name evidence="1" type="ORF">CLPUN_38020</name>
</gene>
<dbReference type="EMBL" id="LZZM01000197">
    <property type="protein sequence ID" value="OOM74561.1"/>
    <property type="molecule type" value="Genomic_DNA"/>
</dbReference>
<evidence type="ECO:0000313" key="2">
    <source>
        <dbReference type="Proteomes" id="UP000190890"/>
    </source>
</evidence>
<dbReference type="Proteomes" id="UP000190890">
    <property type="component" value="Unassembled WGS sequence"/>
</dbReference>
<comment type="caution">
    <text evidence="1">The sequence shown here is derived from an EMBL/GenBank/DDBJ whole genome shotgun (WGS) entry which is preliminary data.</text>
</comment>
<reference evidence="1 2" key="1">
    <citation type="submission" date="2016-05" db="EMBL/GenBank/DDBJ databases">
        <title>Microbial solvent formation.</title>
        <authorList>
            <person name="Poehlein A."/>
            <person name="Montoya Solano J.D."/>
            <person name="Flitsch S."/>
            <person name="Krabben P."/>
            <person name="Duerre P."/>
            <person name="Daniel R."/>
        </authorList>
    </citation>
    <scope>NUCLEOTIDE SEQUENCE [LARGE SCALE GENOMIC DNA]</scope>
    <source>
        <strain evidence="1 2">DSM 2619</strain>
    </source>
</reference>
<protein>
    <recommendedName>
        <fullName evidence="3">DUF5348 domain-containing protein</fullName>
    </recommendedName>
</protein>
<accession>A0A1S8TAD7</accession>
<organism evidence="1 2">
    <name type="scientific">Clostridium puniceum</name>
    <dbReference type="NCBI Taxonomy" id="29367"/>
    <lineage>
        <taxon>Bacteria</taxon>
        <taxon>Bacillati</taxon>
        <taxon>Bacillota</taxon>
        <taxon>Clostridia</taxon>
        <taxon>Eubacteriales</taxon>
        <taxon>Clostridiaceae</taxon>
        <taxon>Clostridium</taxon>
    </lineage>
</organism>
<dbReference type="STRING" id="29367.CLPUN_38020"/>
<sequence>MIEIGAIFKNKGETWEVMRYDSYENKYICCNVNTESKGKFEEKEILVEED</sequence>
<keyword evidence="2" id="KW-1185">Reference proteome</keyword>
<dbReference type="RefSeq" id="WP_158078804.1">
    <property type="nucleotide sequence ID" value="NZ_LZZM01000197.1"/>
</dbReference>
<dbReference type="AlphaFoldDB" id="A0A1S8TAD7"/>
<evidence type="ECO:0008006" key="3">
    <source>
        <dbReference type="Google" id="ProtNLM"/>
    </source>
</evidence>
<dbReference type="OrthoDB" id="9956208at2"/>